<reference evidence="8 9" key="1">
    <citation type="submission" date="2024-02" db="EMBL/GenBank/DDBJ databases">
        <title>Chromosome-level genome assembly of the Eurasian Minnow (Phoxinus phoxinus).</title>
        <authorList>
            <person name="Oriowo T.O."/>
            <person name="Martin S."/>
            <person name="Stange M."/>
            <person name="Chrysostomakis Y."/>
            <person name="Brown T."/>
            <person name="Winkler S."/>
            <person name="Kukowka S."/>
            <person name="Myers E.W."/>
            <person name="Bohne A."/>
        </authorList>
    </citation>
    <scope>NUCLEOTIDE SEQUENCE [LARGE SCALE GENOMIC DNA]</scope>
    <source>
        <strain evidence="8">ZFMK-TIS-60720</strain>
        <tissue evidence="8">Whole Organism</tissue>
    </source>
</reference>
<evidence type="ECO:0000256" key="4">
    <source>
        <dbReference type="ARBA" id="ARBA00022833"/>
    </source>
</evidence>
<dbReference type="PANTHER" id="PTHR46481">
    <property type="entry name" value="ZINC FINGER BED DOMAIN-CONTAINING PROTEIN 4"/>
    <property type="match status" value="1"/>
</dbReference>
<keyword evidence="4" id="KW-0862">Zinc</keyword>
<dbReference type="GO" id="GO:0046983">
    <property type="term" value="F:protein dimerization activity"/>
    <property type="evidence" value="ECO:0007669"/>
    <property type="project" value="InterPro"/>
</dbReference>
<dbReference type="Proteomes" id="UP001364617">
    <property type="component" value="Unassembled WGS sequence"/>
</dbReference>
<evidence type="ECO:0000256" key="5">
    <source>
        <dbReference type="ARBA" id="ARBA00023242"/>
    </source>
</evidence>
<keyword evidence="3" id="KW-0863">Zinc-finger</keyword>
<feature type="compositionally biased region" description="Basic and acidic residues" evidence="6">
    <location>
        <begin position="58"/>
        <end position="70"/>
    </location>
</feature>
<feature type="region of interest" description="Disordered" evidence="6">
    <location>
        <begin position="58"/>
        <end position="94"/>
    </location>
</feature>
<organism evidence="8 9">
    <name type="scientific">Phoxinus phoxinus</name>
    <name type="common">Eurasian minnow</name>
    <dbReference type="NCBI Taxonomy" id="58324"/>
    <lineage>
        <taxon>Eukaryota</taxon>
        <taxon>Metazoa</taxon>
        <taxon>Chordata</taxon>
        <taxon>Craniata</taxon>
        <taxon>Vertebrata</taxon>
        <taxon>Euteleostomi</taxon>
        <taxon>Actinopterygii</taxon>
        <taxon>Neopterygii</taxon>
        <taxon>Teleostei</taxon>
        <taxon>Ostariophysi</taxon>
        <taxon>Cypriniformes</taxon>
        <taxon>Leuciscidae</taxon>
        <taxon>Phoxininae</taxon>
        <taxon>Phoxinus</taxon>
    </lineage>
</organism>
<evidence type="ECO:0000259" key="7">
    <source>
        <dbReference type="Pfam" id="PF05699"/>
    </source>
</evidence>
<dbReference type="SUPFAM" id="SSF53098">
    <property type="entry name" value="Ribonuclease H-like"/>
    <property type="match status" value="1"/>
</dbReference>
<dbReference type="GO" id="GO:0008270">
    <property type="term" value="F:zinc ion binding"/>
    <property type="evidence" value="ECO:0007669"/>
    <property type="project" value="UniProtKB-KW"/>
</dbReference>
<keyword evidence="5" id="KW-0539">Nucleus</keyword>
<dbReference type="InterPro" id="IPR008906">
    <property type="entry name" value="HATC_C_dom"/>
</dbReference>
<dbReference type="PANTHER" id="PTHR46481:SF10">
    <property type="entry name" value="ZINC FINGER BED DOMAIN-CONTAINING PROTEIN 39"/>
    <property type="match status" value="1"/>
</dbReference>
<feature type="domain" description="HAT C-terminal dimerisation" evidence="7">
    <location>
        <begin position="148"/>
        <end position="216"/>
    </location>
</feature>
<evidence type="ECO:0000313" key="8">
    <source>
        <dbReference type="EMBL" id="KAK7130513.1"/>
    </source>
</evidence>
<evidence type="ECO:0000256" key="1">
    <source>
        <dbReference type="ARBA" id="ARBA00004123"/>
    </source>
</evidence>
<evidence type="ECO:0000256" key="3">
    <source>
        <dbReference type="ARBA" id="ARBA00022771"/>
    </source>
</evidence>
<sequence>METDADSGIKTMKKTLLEAIDKRFSTVEDEPLFAFSTLLDPRYKDRFFTSAESAENGKDALAKKLEEDLRTTTTDDEAEASNISEPPEKASRAELEAAVAPCRSKSSSSNFMKEFDRIREEREEPGGAASCSSTAVQMHGFFTEETILVTHDPYKYWEVNRQRFPGLAVAALKYLCAPCTSVESERLFSTVSLILDEKRNRLTAERAEMLAFLCKNLPMMLKTEIDMLNC</sequence>
<protein>
    <recommendedName>
        <fullName evidence="7">HAT C-terminal dimerisation domain-containing protein</fullName>
    </recommendedName>
</protein>
<comment type="subcellular location">
    <subcellularLocation>
        <location evidence="1">Nucleus</location>
    </subcellularLocation>
</comment>
<comment type="caution">
    <text evidence="8">The sequence shown here is derived from an EMBL/GenBank/DDBJ whole genome shotgun (WGS) entry which is preliminary data.</text>
</comment>
<keyword evidence="2" id="KW-0479">Metal-binding</keyword>
<evidence type="ECO:0000256" key="2">
    <source>
        <dbReference type="ARBA" id="ARBA00022723"/>
    </source>
</evidence>
<keyword evidence="9" id="KW-1185">Reference proteome</keyword>
<gene>
    <name evidence="8" type="ORF">R3I93_020001</name>
</gene>
<proteinExistence type="predicted"/>
<name>A0AAN9CF05_9TELE</name>
<accession>A0AAN9CF05</accession>
<dbReference type="GO" id="GO:0005634">
    <property type="term" value="C:nucleus"/>
    <property type="evidence" value="ECO:0007669"/>
    <property type="project" value="UniProtKB-SubCell"/>
</dbReference>
<dbReference type="InterPro" id="IPR012337">
    <property type="entry name" value="RNaseH-like_sf"/>
</dbReference>
<dbReference type="Pfam" id="PF05699">
    <property type="entry name" value="Dimer_Tnp_hAT"/>
    <property type="match status" value="1"/>
</dbReference>
<evidence type="ECO:0000256" key="6">
    <source>
        <dbReference type="SAM" id="MobiDB-lite"/>
    </source>
</evidence>
<dbReference type="AlphaFoldDB" id="A0AAN9CF05"/>
<dbReference type="InterPro" id="IPR052035">
    <property type="entry name" value="ZnF_BED_domain_contain"/>
</dbReference>
<dbReference type="EMBL" id="JAYKXH010000021">
    <property type="protein sequence ID" value="KAK7130513.1"/>
    <property type="molecule type" value="Genomic_DNA"/>
</dbReference>
<evidence type="ECO:0000313" key="9">
    <source>
        <dbReference type="Proteomes" id="UP001364617"/>
    </source>
</evidence>